<protein>
    <recommendedName>
        <fullName evidence="3">Required for respiratory growth protein 9, mitochondrial</fullName>
    </recommendedName>
</protein>
<name>A0ABR2WPI5_9FUNG</name>
<comment type="function">
    <text evidence="1">Required for respiratory activity and maintenance and expression of the mitochondrial genome.</text>
</comment>
<dbReference type="InterPro" id="IPR010487">
    <property type="entry name" value="NGRN/Rrg9"/>
</dbReference>
<evidence type="ECO:0000313" key="6">
    <source>
        <dbReference type="Proteomes" id="UP001479436"/>
    </source>
</evidence>
<evidence type="ECO:0000256" key="4">
    <source>
        <dbReference type="SAM" id="MobiDB-lite"/>
    </source>
</evidence>
<sequence>FNNFNSVFDYLLSLHYTLNIMNSLYLRSRTLLPTSLNRSRSTILSSYRLINNTSNSTPTEETEDSTKSRRLDTLTLPENVTSKSVSWLEDRLQKSRLSSDSNRRANRDKLVEEKVFERLLRKEENVRPPRPPKVQVHPSMNMDAPSWARRKVSVGQSLQGDQWNPSKKVARSTMEKIRFLKNELPEEWTIDKISKEFKISFEAVRRILRSKFQPKPEVLQRQEEKRLRQRLDYVRNVKEENIVNQRKPTLRKIEIPRK</sequence>
<comment type="similarity">
    <text evidence="2">Belongs to the RRG9 family.</text>
</comment>
<evidence type="ECO:0000256" key="3">
    <source>
        <dbReference type="ARBA" id="ARBA00013566"/>
    </source>
</evidence>
<organism evidence="5 6">
    <name type="scientific">Basidiobolus ranarum</name>
    <dbReference type="NCBI Taxonomy" id="34480"/>
    <lineage>
        <taxon>Eukaryota</taxon>
        <taxon>Fungi</taxon>
        <taxon>Fungi incertae sedis</taxon>
        <taxon>Zoopagomycota</taxon>
        <taxon>Entomophthoromycotina</taxon>
        <taxon>Basidiobolomycetes</taxon>
        <taxon>Basidiobolales</taxon>
        <taxon>Basidiobolaceae</taxon>
        <taxon>Basidiobolus</taxon>
    </lineage>
</organism>
<keyword evidence="6" id="KW-1185">Reference proteome</keyword>
<proteinExistence type="inferred from homology"/>
<evidence type="ECO:0000256" key="2">
    <source>
        <dbReference type="ARBA" id="ARBA00010895"/>
    </source>
</evidence>
<dbReference type="EMBL" id="JASJQH010000643">
    <property type="protein sequence ID" value="KAK9763418.1"/>
    <property type="molecule type" value="Genomic_DNA"/>
</dbReference>
<dbReference type="Proteomes" id="UP001479436">
    <property type="component" value="Unassembled WGS sequence"/>
</dbReference>
<feature type="region of interest" description="Disordered" evidence="4">
    <location>
        <begin position="52"/>
        <end position="75"/>
    </location>
</feature>
<dbReference type="PANTHER" id="PTHR13475:SF3">
    <property type="entry name" value="NEUGRIN"/>
    <property type="match status" value="1"/>
</dbReference>
<comment type="caution">
    <text evidence="5">The sequence shown here is derived from an EMBL/GenBank/DDBJ whole genome shotgun (WGS) entry which is preliminary data.</text>
</comment>
<evidence type="ECO:0000256" key="1">
    <source>
        <dbReference type="ARBA" id="ARBA00003548"/>
    </source>
</evidence>
<gene>
    <name evidence="5" type="ORF">K7432_009901</name>
</gene>
<evidence type="ECO:0000313" key="5">
    <source>
        <dbReference type="EMBL" id="KAK9763418.1"/>
    </source>
</evidence>
<accession>A0ABR2WPI5</accession>
<dbReference type="PANTHER" id="PTHR13475">
    <property type="entry name" value="NEUGRIN"/>
    <property type="match status" value="1"/>
</dbReference>
<dbReference type="Pfam" id="PF06413">
    <property type="entry name" value="Neugrin"/>
    <property type="match status" value="1"/>
</dbReference>
<reference evidence="5 6" key="1">
    <citation type="submission" date="2023-04" db="EMBL/GenBank/DDBJ databases">
        <title>Genome of Basidiobolus ranarum AG-B5.</title>
        <authorList>
            <person name="Stajich J.E."/>
            <person name="Carter-House D."/>
            <person name="Gryganskyi A."/>
        </authorList>
    </citation>
    <scope>NUCLEOTIDE SEQUENCE [LARGE SCALE GENOMIC DNA]</scope>
    <source>
        <strain evidence="5 6">AG-B5</strain>
    </source>
</reference>
<feature type="non-terminal residue" evidence="5">
    <location>
        <position position="1"/>
    </location>
</feature>